<evidence type="ECO:0000256" key="1">
    <source>
        <dbReference type="ARBA" id="ARBA00009600"/>
    </source>
</evidence>
<proteinExistence type="inferred from homology"/>
<organism evidence="3 4">
    <name type="scientific">Chromobacterium haemolyticum</name>
    <dbReference type="NCBI Taxonomy" id="394935"/>
    <lineage>
        <taxon>Bacteria</taxon>
        <taxon>Pseudomonadati</taxon>
        <taxon>Pseudomonadota</taxon>
        <taxon>Betaproteobacteria</taxon>
        <taxon>Neisseriales</taxon>
        <taxon>Chromobacteriaceae</taxon>
        <taxon>Chromobacterium</taxon>
    </lineage>
</organism>
<dbReference type="Pfam" id="PF02622">
    <property type="entry name" value="DUF179"/>
    <property type="match status" value="1"/>
</dbReference>
<sequence>MEPLSLSNQFLIAMPNMADPLFSRSLVFVCEHGEHGAMGLIVNKPSGIAMAQLFDQIDLPLDGDSLRAEPIYFGGPVQPDRGFVLHMPVGNWQSSLLVTDDIALTTSKDVLMAVSENHKQPDRMLITLGYSGWSAGQLEQEIADNGWLTVPARPDIIFGLPCEERYDAAMALLGFDPSLLSTDVGHA</sequence>
<protein>
    <recommendedName>
        <fullName evidence="2">UPF0301 protein B0T45_10930</fullName>
    </recommendedName>
</protein>
<dbReference type="AlphaFoldDB" id="A0A1W0CZD8"/>
<dbReference type="HAMAP" id="MF_00758">
    <property type="entry name" value="UPF0301"/>
    <property type="match status" value="1"/>
</dbReference>
<dbReference type="PANTHER" id="PTHR30327">
    <property type="entry name" value="UNCHARACTERIZED PROTEIN YQGE"/>
    <property type="match status" value="1"/>
</dbReference>
<evidence type="ECO:0000256" key="2">
    <source>
        <dbReference type="HAMAP-Rule" id="MF_00758"/>
    </source>
</evidence>
<reference evidence="3 4" key="1">
    <citation type="submission" date="2017-02" db="EMBL/GenBank/DDBJ databases">
        <title>Chromobacterium haemolyticum H5244.</title>
        <authorList>
            <person name="Gulvik C.A."/>
        </authorList>
    </citation>
    <scope>NUCLEOTIDE SEQUENCE [LARGE SCALE GENOMIC DNA]</scope>
    <source>
        <strain evidence="3 4">H5244</strain>
    </source>
</reference>
<gene>
    <name evidence="3" type="ORF">B0T45_10930</name>
</gene>
<evidence type="ECO:0000313" key="4">
    <source>
        <dbReference type="Proteomes" id="UP000192721"/>
    </source>
</evidence>
<name>A0A1W0CZD8_9NEIS</name>
<dbReference type="Proteomes" id="UP000192721">
    <property type="component" value="Unassembled WGS sequence"/>
</dbReference>
<dbReference type="EMBL" id="MUKV01000011">
    <property type="protein sequence ID" value="OQS40159.1"/>
    <property type="molecule type" value="Genomic_DNA"/>
</dbReference>
<dbReference type="NCBIfam" id="NF001266">
    <property type="entry name" value="PRK00228.1-1"/>
    <property type="match status" value="1"/>
</dbReference>
<comment type="similarity">
    <text evidence="1 2">Belongs to the UPF0301 (AlgH) family.</text>
</comment>
<accession>A0A1W0CZD8</accession>
<dbReference type="Gene3D" id="3.40.1740.10">
    <property type="entry name" value="VC0467-like"/>
    <property type="match status" value="1"/>
</dbReference>
<comment type="caution">
    <text evidence="3">The sequence shown here is derived from an EMBL/GenBank/DDBJ whole genome shotgun (WGS) entry which is preliminary data.</text>
</comment>
<evidence type="ECO:0000313" key="3">
    <source>
        <dbReference type="EMBL" id="OQS40159.1"/>
    </source>
</evidence>
<dbReference type="GO" id="GO:0005829">
    <property type="term" value="C:cytosol"/>
    <property type="evidence" value="ECO:0007669"/>
    <property type="project" value="TreeGrafter"/>
</dbReference>
<dbReference type="InterPro" id="IPR003774">
    <property type="entry name" value="AlgH-like"/>
</dbReference>
<dbReference type="RefSeq" id="WP_043638035.1">
    <property type="nucleotide sequence ID" value="NZ_CP109905.1"/>
</dbReference>
<dbReference type="SUPFAM" id="SSF143456">
    <property type="entry name" value="VC0467-like"/>
    <property type="match status" value="1"/>
</dbReference>
<dbReference type="PANTHER" id="PTHR30327:SF1">
    <property type="entry name" value="UPF0301 PROTEIN YQGE"/>
    <property type="match status" value="1"/>
</dbReference>